<dbReference type="AlphaFoldDB" id="A0A665TKJ7"/>
<dbReference type="InParanoid" id="A0A665TKJ7"/>
<dbReference type="SUPFAM" id="SSF57625">
    <property type="entry name" value="Invertebrate chitin-binding proteins"/>
    <property type="match status" value="1"/>
</dbReference>
<feature type="domain" description="GH18" evidence="1">
    <location>
        <begin position="16"/>
        <end position="355"/>
    </location>
</feature>
<protein>
    <recommendedName>
        <fullName evidence="1">GH18 domain-containing protein</fullName>
    </recommendedName>
</protein>
<dbReference type="InterPro" id="IPR011583">
    <property type="entry name" value="Chitinase_II/V-like_cat"/>
</dbReference>
<dbReference type="InterPro" id="IPR036508">
    <property type="entry name" value="Chitin-bd_dom_sf"/>
</dbReference>
<keyword evidence="3" id="KW-1185">Reference proteome</keyword>
<dbReference type="Proteomes" id="UP000472264">
    <property type="component" value="Chromosome 7"/>
</dbReference>
<dbReference type="SMART" id="SM00636">
    <property type="entry name" value="Glyco_18"/>
    <property type="match status" value="1"/>
</dbReference>
<reference evidence="2" key="3">
    <citation type="submission" date="2025-09" db="UniProtKB">
        <authorList>
            <consortium name="Ensembl"/>
        </authorList>
    </citation>
    <scope>IDENTIFICATION</scope>
</reference>
<dbReference type="GO" id="GO:0008843">
    <property type="term" value="F:endochitinase activity"/>
    <property type="evidence" value="ECO:0007669"/>
    <property type="project" value="UniProtKB-EC"/>
</dbReference>
<sequence length="486" mass="54320">MARLTVGAKANQVSPSKLVCYYTSWSKYRPAEGKFTVSDVDPHLCTYLIFPFSGINNANELVPNDRGDTESYQKLNGLKARNPNLKTILAVGGFVFGTQRFSTMASTAANRMKFIQSSIDLFTLLCKELLSAYQTEGKASSRPRLVVTAAVGAGKAVIDASYEIAEIAKYLDFVNVMTFDLYGVWDNVTGHHSPLNQRSQETGNHIYLNSAFAMRYWHSQDIPTEKLNLGFAAYGRTFTLSSQANGIGAPILGVGNAGRYTREAGFWSYYEVCLNPEGKTVHWIEDQEVPYGVAGNQWVGFDKRENIDAKVNFLKENYFGAAFVWSLDLDDFNGQFCKQGKHPLVSHLRSLLMAGKSKQYTCNPTMKRPVSDTTTITMPSSAGGPDTEFCRGKTSGLYPNPNDPNSFFSFFSGITSIQSCPPSLLCNDICKCCDWPKAVVCHCYYFPWLVIYIITKVHNTRLVLYLYFIIKKKCFALFDSRALVMR</sequence>
<dbReference type="InterPro" id="IPR029070">
    <property type="entry name" value="Chitinase_insertion_sf"/>
</dbReference>
<dbReference type="GO" id="GO:0000272">
    <property type="term" value="P:polysaccharide catabolic process"/>
    <property type="evidence" value="ECO:0007669"/>
    <property type="project" value="UniProtKB-KW"/>
</dbReference>
<dbReference type="GO" id="GO:0006032">
    <property type="term" value="P:chitin catabolic process"/>
    <property type="evidence" value="ECO:0007669"/>
    <property type="project" value="UniProtKB-KW"/>
</dbReference>
<dbReference type="Gene3D" id="3.20.20.80">
    <property type="entry name" value="Glycosidases"/>
    <property type="match status" value="2"/>
</dbReference>
<reference evidence="2" key="1">
    <citation type="submission" date="2021-04" db="EMBL/GenBank/DDBJ databases">
        <authorList>
            <consortium name="Wellcome Sanger Institute Data Sharing"/>
        </authorList>
    </citation>
    <scope>NUCLEOTIDE SEQUENCE [LARGE SCALE GENOMIC DNA]</scope>
</reference>
<reference evidence="2" key="2">
    <citation type="submission" date="2025-08" db="UniProtKB">
        <authorList>
            <consortium name="Ensembl"/>
        </authorList>
    </citation>
    <scope>IDENTIFICATION</scope>
</reference>
<dbReference type="SUPFAM" id="SSF51445">
    <property type="entry name" value="(Trans)glycosidases"/>
    <property type="match status" value="1"/>
</dbReference>
<dbReference type="InterPro" id="IPR050314">
    <property type="entry name" value="Glycosyl_Hydrlase_18"/>
</dbReference>
<dbReference type="InterPro" id="IPR017853">
    <property type="entry name" value="GH"/>
</dbReference>
<proteinExistence type="predicted"/>
<organism evidence="2 3">
    <name type="scientific">Echeneis naucrates</name>
    <name type="common">Live sharksucker</name>
    <dbReference type="NCBI Taxonomy" id="173247"/>
    <lineage>
        <taxon>Eukaryota</taxon>
        <taxon>Metazoa</taxon>
        <taxon>Chordata</taxon>
        <taxon>Craniata</taxon>
        <taxon>Vertebrata</taxon>
        <taxon>Euteleostomi</taxon>
        <taxon>Actinopterygii</taxon>
        <taxon>Neopterygii</taxon>
        <taxon>Teleostei</taxon>
        <taxon>Neoteleostei</taxon>
        <taxon>Acanthomorphata</taxon>
        <taxon>Carangaria</taxon>
        <taxon>Carangiformes</taxon>
        <taxon>Echeneidae</taxon>
        <taxon>Echeneis</taxon>
    </lineage>
</organism>
<dbReference type="PANTHER" id="PTHR11177:SF379">
    <property type="entry name" value="CHITINASE"/>
    <property type="match status" value="1"/>
</dbReference>
<dbReference type="PANTHER" id="PTHR11177">
    <property type="entry name" value="CHITINASE"/>
    <property type="match status" value="1"/>
</dbReference>
<dbReference type="Pfam" id="PF00704">
    <property type="entry name" value="Glyco_hydro_18"/>
    <property type="match status" value="1"/>
</dbReference>
<accession>A0A665TKJ7</accession>
<evidence type="ECO:0000259" key="1">
    <source>
        <dbReference type="PROSITE" id="PS51910"/>
    </source>
</evidence>
<name>A0A665TKJ7_ECHNA</name>
<dbReference type="InterPro" id="IPR001223">
    <property type="entry name" value="Glyco_hydro18_cat"/>
</dbReference>
<dbReference type="Ensembl" id="ENSENLT00000007850.1">
    <property type="protein sequence ID" value="ENSENLP00000007523.1"/>
    <property type="gene ID" value="ENSENLG00000003531.1"/>
</dbReference>
<evidence type="ECO:0000313" key="2">
    <source>
        <dbReference type="Ensembl" id="ENSENLP00000007523.1"/>
    </source>
</evidence>
<evidence type="ECO:0000313" key="3">
    <source>
        <dbReference type="Proteomes" id="UP000472264"/>
    </source>
</evidence>
<dbReference type="GO" id="GO:0005576">
    <property type="term" value="C:extracellular region"/>
    <property type="evidence" value="ECO:0007669"/>
    <property type="project" value="UniProtKB-SubCell"/>
</dbReference>
<dbReference type="Gene3D" id="3.10.50.10">
    <property type="match status" value="1"/>
</dbReference>
<dbReference type="SUPFAM" id="SSF54556">
    <property type="entry name" value="Chitinase insertion domain"/>
    <property type="match status" value="1"/>
</dbReference>
<dbReference type="OMA" id="PNICTHI"/>
<dbReference type="GO" id="GO:0008061">
    <property type="term" value="F:chitin binding"/>
    <property type="evidence" value="ECO:0007669"/>
    <property type="project" value="UniProtKB-KW"/>
</dbReference>
<dbReference type="PROSITE" id="PS51910">
    <property type="entry name" value="GH18_2"/>
    <property type="match status" value="1"/>
</dbReference>